<sequence>MGKRQISQDEVGPPIKPRAGLRREQAGRGSYREILRSFCSNTDWNYAVFWKLNHRGSRMVLTLEDAYYDSHGINNSLEVKDSSVIPKNMHGVHDPLGLAVAKMSYHVYSLGEGIVGQVAVSGEHQWLFPEYYDNCLSEFEFHNVWESQISAGIKTILVVAVGPCGVVQLGSLRKVNEDVNLVNHIRQIFLALGDPLADHAANLMQCNMNNSLCLPKIPSESLHAKAFPDCSGEVDKAMDVDESNILTQYKTRRLDSLPYDTPLSSLLLENAAQVVGGREVVQGSTCGSYSGVTFGFPTDLVDTKHENQIGTNIISDAPHVGMTSGCKDRRGLDPNLQLYMKNHVLKNTSSSALSIEAERMITGQSYPGLDSTIHASSRTEKESSYQNEVFQLSENHGNKYLKETERMLGKKCESSRFDALISPGYTFAGSELLEALGSSFKQTSTGQEELLKSEHRSIIRPTDDMSHSQLTFDSGPENLLDAVVANVCQSDGNARDDMLSSRSGQSLLTNMEVAEPSGQKKHNVVNPVDSTMNHLPLVEVDTQQNSSDICGAFSSIGFSSTYPSSSSDQFQTSLDIPKKNKKRAKPGESSRPRPRDRQLIQDRIKELRELVPNGSKCSIDSLLERTIKHMLFLQNVTKHADKLSKSAKTKMQQKETGMQGSSCAVEVGGHLQVCSIIVENLNKQGMVLIEFNLCLNLSPKLGWCVFKPYVKVYLGFGQMLCEECSHFLEIANVIRSLDLVILRGITETQGEKTWICFVTESQNSKVMQRMDILWSLVQIFQPKTNNAKQ</sequence>
<dbReference type="SUPFAM" id="SSF47459">
    <property type="entry name" value="HLH, helix-loop-helix DNA-binding domain"/>
    <property type="match status" value="1"/>
</dbReference>
<dbReference type="GeneID" id="104786492"/>
<reference evidence="8" key="2">
    <citation type="submission" date="2025-08" db="UniProtKB">
        <authorList>
            <consortium name="RefSeq"/>
        </authorList>
    </citation>
    <scope>IDENTIFICATION</scope>
    <source>
        <tissue evidence="8">Leaf</tissue>
    </source>
</reference>
<accession>A0ABM0Z496</accession>
<keyword evidence="4" id="KW-0539">Nucleus</keyword>
<dbReference type="InterPro" id="IPR036638">
    <property type="entry name" value="HLH_DNA-bd_sf"/>
</dbReference>
<organism evidence="7 8">
    <name type="scientific">Camelina sativa</name>
    <name type="common">False flax</name>
    <name type="synonym">Myagrum sativum</name>
    <dbReference type="NCBI Taxonomy" id="90675"/>
    <lineage>
        <taxon>Eukaryota</taxon>
        <taxon>Viridiplantae</taxon>
        <taxon>Streptophyta</taxon>
        <taxon>Embryophyta</taxon>
        <taxon>Tracheophyta</taxon>
        <taxon>Spermatophyta</taxon>
        <taxon>Magnoliopsida</taxon>
        <taxon>eudicotyledons</taxon>
        <taxon>Gunneridae</taxon>
        <taxon>Pentapetalae</taxon>
        <taxon>rosids</taxon>
        <taxon>malvids</taxon>
        <taxon>Brassicales</taxon>
        <taxon>Brassicaceae</taxon>
        <taxon>Camelineae</taxon>
        <taxon>Camelina</taxon>
    </lineage>
</organism>
<dbReference type="PANTHER" id="PTHR46196">
    <property type="entry name" value="TRANSCRIPTION FACTOR BHLH155-LIKE ISOFORM X1-RELATED"/>
    <property type="match status" value="1"/>
</dbReference>
<dbReference type="Pfam" id="PF14215">
    <property type="entry name" value="bHLH-MYC_N"/>
    <property type="match status" value="1"/>
</dbReference>
<dbReference type="InterPro" id="IPR011598">
    <property type="entry name" value="bHLH_dom"/>
</dbReference>
<evidence type="ECO:0000256" key="5">
    <source>
        <dbReference type="SAM" id="MobiDB-lite"/>
    </source>
</evidence>
<evidence type="ECO:0000313" key="8">
    <source>
        <dbReference type="RefSeq" id="XP_010510217.1"/>
    </source>
</evidence>
<feature type="region of interest" description="Disordered" evidence="5">
    <location>
        <begin position="562"/>
        <end position="598"/>
    </location>
</feature>
<evidence type="ECO:0000259" key="6">
    <source>
        <dbReference type="PROSITE" id="PS50888"/>
    </source>
</evidence>
<dbReference type="Proteomes" id="UP000694864">
    <property type="component" value="Chromosome 5"/>
</dbReference>
<dbReference type="Pfam" id="PF23176">
    <property type="entry name" value="bHLH_LHW"/>
    <property type="match status" value="1"/>
</dbReference>
<dbReference type="RefSeq" id="XP_010510217.1">
    <property type="nucleotide sequence ID" value="XM_010511915.2"/>
</dbReference>
<comment type="subcellular location">
    <subcellularLocation>
        <location evidence="1">Nucleus</location>
    </subcellularLocation>
</comment>
<keyword evidence="3" id="KW-0804">Transcription</keyword>
<dbReference type="PROSITE" id="PS50888">
    <property type="entry name" value="BHLH"/>
    <property type="match status" value="1"/>
</dbReference>
<dbReference type="InterPro" id="IPR043561">
    <property type="entry name" value="LHW-like"/>
</dbReference>
<evidence type="ECO:0000313" key="7">
    <source>
        <dbReference type="Proteomes" id="UP000694864"/>
    </source>
</evidence>
<evidence type="ECO:0000256" key="3">
    <source>
        <dbReference type="ARBA" id="ARBA00023163"/>
    </source>
</evidence>
<protein>
    <submittedName>
        <fullName evidence="8">Transcription factor bHLH155 isoform X3</fullName>
    </submittedName>
</protein>
<name>A0ABM0Z496_CAMSA</name>
<proteinExistence type="predicted"/>
<feature type="region of interest" description="Disordered" evidence="5">
    <location>
        <begin position="1"/>
        <end position="24"/>
    </location>
</feature>
<dbReference type="InterPro" id="IPR025610">
    <property type="entry name" value="MYC/MYB_N"/>
</dbReference>
<feature type="compositionally biased region" description="Polar residues" evidence="5">
    <location>
        <begin position="562"/>
        <end position="574"/>
    </location>
</feature>
<keyword evidence="7" id="KW-1185">Reference proteome</keyword>
<dbReference type="PANTHER" id="PTHR46196:SF1">
    <property type="entry name" value="TRANSCRIPTION FACTOR EMB1444-RELATED"/>
    <property type="match status" value="1"/>
</dbReference>
<keyword evidence="2" id="KW-0805">Transcription regulation</keyword>
<feature type="compositionally biased region" description="Basic and acidic residues" evidence="5">
    <location>
        <begin position="585"/>
        <end position="598"/>
    </location>
</feature>
<evidence type="ECO:0000256" key="1">
    <source>
        <dbReference type="ARBA" id="ARBA00004123"/>
    </source>
</evidence>
<feature type="domain" description="BHLH" evidence="6">
    <location>
        <begin position="584"/>
        <end position="633"/>
    </location>
</feature>
<evidence type="ECO:0000256" key="2">
    <source>
        <dbReference type="ARBA" id="ARBA00023015"/>
    </source>
</evidence>
<reference evidence="7" key="1">
    <citation type="journal article" date="2014" name="Nat. Commun.">
        <title>The emerging biofuel crop Camelina sativa retains a highly undifferentiated hexaploid genome structure.</title>
        <authorList>
            <person name="Kagale S."/>
            <person name="Koh C."/>
            <person name="Nixon J."/>
            <person name="Bollina V."/>
            <person name="Clarke W.E."/>
            <person name="Tuteja R."/>
            <person name="Spillane C."/>
            <person name="Robinson S.J."/>
            <person name="Links M.G."/>
            <person name="Clarke C."/>
            <person name="Higgins E.E."/>
            <person name="Huebert T."/>
            <person name="Sharpe A.G."/>
            <person name="Parkin I.A."/>
        </authorList>
    </citation>
    <scope>NUCLEOTIDE SEQUENCE [LARGE SCALE GENOMIC DNA]</scope>
    <source>
        <strain evidence="7">cv. DH55</strain>
    </source>
</reference>
<evidence type="ECO:0000256" key="4">
    <source>
        <dbReference type="ARBA" id="ARBA00023242"/>
    </source>
</evidence>
<dbReference type="CDD" id="cd18915">
    <property type="entry name" value="bHLH_AtLHW_like"/>
    <property type="match status" value="1"/>
</dbReference>
<gene>
    <name evidence="8" type="primary">LOC104786492</name>
</gene>